<dbReference type="RefSeq" id="WP_092089595.1">
    <property type="nucleotide sequence ID" value="NZ_FMZW01000054.1"/>
</dbReference>
<evidence type="ECO:0008006" key="4">
    <source>
        <dbReference type="Google" id="ProtNLM"/>
    </source>
</evidence>
<sequence length="126" mass="13013">MRNFGMVALAAALGGCASSAADITPNYVSPVMYQSYTCQQLALEAQGVSARAAALSGAQDGQRTKDTIATTAAVIVFWPAAFLVGGDKQTAAELGQMKGQMVAIEQASIAKKCNIQFQNKPPPGTS</sequence>
<dbReference type="AlphaFoldDB" id="A0A1G7KTL1"/>
<accession>A0A1G7KTL1</accession>
<name>A0A1G7KTL1_9BRAD</name>
<keyword evidence="1" id="KW-0732">Signal</keyword>
<evidence type="ECO:0000313" key="3">
    <source>
        <dbReference type="Proteomes" id="UP000199245"/>
    </source>
</evidence>
<evidence type="ECO:0000256" key="1">
    <source>
        <dbReference type="SAM" id="SignalP"/>
    </source>
</evidence>
<feature type="chain" id="PRO_5011551695" description="Lipoprotein" evidence="1">
    <location>
        <begin position="21"/>
        <end position="126"/>
    </location>
</feature>
<dbReference type="EMBL" id="FMZW01000054">
    <property type="protein sequence ID" value="SDF40426.1"/>
    <property type="molecule type" value="Genomic_DNA"/>
</dbReference>
<reference evidence="2 3" key="1">
    <citation type="submission" date="2016-10" db="EMBL/GenBank/DDBJ databases">
        <authorList>
            <person name="de Groot N.N."/>
        </authorList>
    </citation>
    <scope>NUCLEOTIDE SEQUENCE [LARGE SCALE GENOMIC DNA]</scope>
    <source>
        <strain evidence="2 3">R5</strain>
    </source>
</reference>
<evidence type="ECO:0000313" key="2">
    <source>
        <dbReference type="EMBL" id="SDF40426.1"/>
    </source>
</evidence>
<dbReference type="Proteomes" id="UP000199245">
    <property type="component" value="Unassembled WGS sequence"/>
</dbReference>
<gene>
    <name evidence="2" type="ORF">SAMN05216337_105428</name>
</gene>
<organism evidence="2 3">
    <name type="scientific">Bradyrhizobium brasilense</name>
    <dbReference type="NCBI Taxonomy" id="1419277"/>
    <lineage>
        <taxon>Bacteria</taxon>
        <taxon>Pseudomonadati</taxon>
        <taxon>Pseudomonadota</taxon>
        <taxon>Alphaproteobacteria</taxon>
        <taxon>Hyphomicrobiales</taxon>
        <taxon>Nitrobacteraceae</taxon>
        <taxon>Bradyrhizobium</taxon>
    </lineage>
</organism>
<feature type="signal peptide" evidence="1">
    <location>
        <begin position="1"/>
        <end position="20"/>
    </location>
</feature>
<proteinExistence type="predicted"/>
<dbReference type="PROSITE" id="PS51257">
    <property type="entry name" value="PROKAR_LIPOPROTEIN"/>
    <property type="match status" value="1"/>
</dbReference>
<protein>
    <recommendedName>
        <fullName evidence="4">Lipoprotein</fullName>
    </recommendedName>
</protein>